<name>A0A179FYY4_METCM</name>
<keyword evidence="2" id="KW-0472">Membrane</keyword>
<keyword evidence="2" id="KW-0812">Transmembrane</keyword>
<evidence type="ECO:0008006" key="5">
    <source>
        <dbReference type="Google" id="ProtNLM"/>
    </source>
</evidence>
<comment type="caution">
    <text evidence="3">The sequence shown here is derived from an EMBL/GenBank/DDBJ whole genome shotgun (WGS) entry which is preliminary data.</text>
</comment>
<dbReference type="InterPro" id="IPR021765">
    <property type="entry name" value="UstYa-like"/>
</dbReference>
<dbReference type="Proteomes" id="UP000078397">
    <property type="component" value="Unassembled WGS sequence"/>
</dbReference>
<reference evidence="3 4" key="1">
    <citation type="journal article" date="2016" name="PLoS Pathog.">
        <title>Biosynthesis of antibiotic leucinostatins in bio-control fungus Purpureocillium lilacinum and their inhibition on phytophthora revealed by genome mining.</title>
        <authorList>
            <person name="Wang G."/>
            <person name="Liu Z."/>
            <person name="Lin R."/>
            <person name="Li E."/>
            <person name="Mao Z."/>
            <person name="Ling J."/>
            <person name="Yang Y."/>
            <person name="Yin W.B."/>
            <person name="Xie B."/>
        </authorList>
    </citation>
    <scope>NUCLEOTIDE SEQUENCE [LARGE SCALE GENOMIC DNA]</scope>
    <source>
        <strain evidence="3">170</strain>
    </source>
</reference>
<dbReference type="RefSeq" id="XP_018147423.1">
    <property type="nucleotide sequence ID" value="XM_018282796.1"/>
</dbReference>
<dbReference type="PANTHER" id="PTHR33365">
    <property type="entry name" value="YALI0B05434P"/>
    <property type="match status" value="1"/>
</dbReference>
<proteinExistence type="inferred from homology"/>
<sequence>MDSENARYADDKLHQSDLGSLLPLNDGDAQLALNASRRKLKLLISVNIVLSFILLCGIFIGTLQRLIDLGDKNLYLKKVTADSPMFDKLDVRLEIKQMEATLLTPEPAPIFRQPPSPEVDAAWDRLANVRPIPITRKDVILLGKDPDQASKFPESFGFGRDAYIGRLDVFHVIHCLDQVRREAHFEHYYGKHWGNSGNASELHKIHLSHCFHILLQNLMCAPNLDIYTHFWADAQLNAFPDFNVNHQCIDFEQLLKWQEEHSVPVDDFGAIRRPDDYKPHIMTPKFKELFGYEGPGRYVGDEIA</sequence>
<dbReference type="GO" id="GO:0043386">
    <property type="term" value="P:mycotoxin biosynthetic process"/>
    <property type="evidence" value="ECO:0007669"/>
    <property type="project" value="InterPro"/>
</dbReference>
<evidence type="ECO:0000313" key="4">
    <source>
        <dbReference type="Proteomes" id="UP000078397"/>
    </source>
</evidence>
<organism evidence="3 4">
    <name type="scientific">Pochonia chlamydosporia 170</name>
    <dbReference type="NCBI Taxonomy" id="1380566"/>
    <lineage>
        <taxon>Eukaryota</taxon>
        <taxon>Fungi</taxon>
        <taxon>Dikarya</taxon>
        <taxon>Ascomycota</taxon>
        <taxon>Pezizomycotina</taxon>
        <taxon>Sordariomycetes</taxon>
        <taxon>Hypocreomycetidae</taxon>
        <taxon>Hypocreales</taxon>
        <taxon>Clavicipitaceae</taxon>
        <taxon>Pochonia</taxon>
    </lineage>
</organism>
<dbReference type="AlphaFoldDB" id="A0A179FYY4"/>
<dbReference type="OrthoDB" id="3687641at2759"/>
<evidence type="ECO:0000313" key="3">
    <source>
        <dbReference type="EMBL" id="OAQ70886.1"/>
    </source>
</evidence>
<dbReference type="STRING" id="1380566.A0A179FYY4"/>
<dbReference type="KEGG" id="pchm:VFPPC_03276"/>
<evidence type="ECO:0000256" key="1">
    <source>
        <dbReference type="ARBA" id="ARBA00035112"/>
    </source>
</evidence>
<keyword evidence="4" id="KW-1185">Reference proteome</keyword>
<dbReference type="Pfam" id="PF11807">
    <property type="entry name" value="UstYa"/>
    <property type="match status" value="1"/>
</dbReference>
<feature type="transmembrane region" description="Helical" evidence="2">
    <location>
        <begin position="42"/>
        <end position="63"/>
    </location>
</feature>
<dbReference type="GeneID" id="28846790"/>
<dbReference type="EMBL" id="LSBJ02000002">
    <property type="protein sequence ID" value="OAQ70886.1"/>
    <property type="molecule type" value="Genomic_DNA"/>
</dbReference>
<evidence type="ECO:0000256" key="2">
    <source>
        <dbReference type="SAM" id="Phobius"/>
    </source>
</evidence>
<accession>A0A179FYY4</accession>
<gene>
    <name evidence="3" type="ORF">VFPPC_03276</name>
</gene>
<protein>
    <recommendedName>
        <fullName evidence="5">Tat pathway signal sequence</fullName>
    </recommendedName>
</protein>
<keyword evidence="2" id="KW-1133">Transmembrane helix</keyword>
<comment type="similarity">
    <text evidence="1">Belongs to the ustYa family.</text>
</comment>
<dbReference type="PANTHER" id="PTHR33365:SF14">
    <property type="entry name" value="TAT PATHWAY SIGNAL SEQUENCE"/>
    <property type="match status" value="1"/>
</dbReference>